<name>A0A2P2DWY3_9LEPT</name>
<gene>
    <name evidence="4 6" type="primary">purK</name>
    <name evidence="6" type="ORF">LPTSP4_06540</name>
</gene>
<dbReference type="PANTHER" id="PTHR11609:SF5">
    <property type="entry name" value="PHOSPHORIBOSYLAMINOIMIDAZOLE CARBOXYLASE"/>
    <property type="match status" value="1"/>
</dbReference>
<dbReference type="Pfam" id="PF17769">
    <property type="entry name" value="PurK_C"/>
    <property type="match status" value="1"/>
</dbReference>
<evidence type="ECO:0000313" key="6">
    <source>
        <dbReference type="EMBL" id="GBF49144.1"/>
    </source>
</evidence>
<feature type="binding site" evidence="4">
    <location>
        <begin position="265"/>
        <end position="266"/>
    </location>
    <ligand>
        <name>ATP</name>
        <dbReference type="ChEBI" id="CHEBI:30616"/>
    </ligand>
</feature>
<dbReference type="OrthoDB" id="9804625at2"/>
<reference evidence="6 7" key="1">
    <citation type="submission" date="2018-02" db="EMBL/GenBank/DDBJ databases">
        <title>Novel Leptospira species isolated from soil and water in Japan.</title>
        <authorList>
            <person name="Nakao R."/>
            <person name="Masuzawa T."/>
        </authorList>
    </citation>
    <scope>NUCLEOTIDE SEQUENCE [LARGE SCALE GENOMIC DNA]</scope>
    <source>
        <strain evidence="6 7">YH101</strain>
    </source>
</reference>
<dbReference type="RefSeq" id="WP_108973654.1">
    <property type="nucleotide sequence ID" value="NZ_BFBB01000002.1"/>
</dbReference>
<dbReference type="HAMAP" id="MF_01928">
    <property type="entry name" value="PurK"/>
    <property type="match status" value="1"/>
</dbReference>
<dbReference type="GO" id="GO:0005829">
    <property type="term" value="C:cytosol"/>
    <property type="evidence" value="ECO:0007669"/>
    <property type="project" value="TreeGrafter"/>
</dbReference>
<dbReference type="GO" id="GO:0034028">
    <property type="term" value="F:5-(carboxyamino)imidazole ribonucleotide synthase activity"/>
    <property type="evidence" value="ECO:0007669"/>
    <property type="project" value="UniProtKB-UniRule"/>
</dbReference>
<evidence type="ECO:0000256" key="4">
    <source>
        <dbReference type="HAMAP-Rule" id="MF_01928"/>
    </source>
</evidence>
<dbReference type="SUPFAM" id="SSF52440">
    <property type="entry name" value="PreATP-grasp domain"/>
    <property type="match status" value="1"/>
</dbReference>
<comment type="caution">
    <text evidence="6">The sequence shown here is derived from an EMBL/GenBank/DDBJ whole genome shotgun (WGS) entry which is preliminary data.</text>
</comment>
<dbReference type="GO" id="GO:0004638">
    <property type="term" value="F:phosphoribosylaminoimidazole carboxylase activity"/>
    <property type="evidence" value="ECO:0007669"/>
    <property type="project" value="InterPro"/>
</dbReference>
<dbReference type="PANTHER" id="PTHR11609">
    <property type="entry name" value="PURINE BIOSYNTHESIS PROTEIN 6/7, PUR6/7"/>
    <property type="match status" value="1"/>
</dbReference>
<feature type="binding site" evidence="4">
    <location>
        <position position="107"/>
    </location>
    <ligand>
        <name>ATP</name>
        <dbReference type="ChEBI" id="CHEBI:30616"/>
    </ligand>
</feature>
<dbReference type="AlphaFoldDB" id="A0A2P2DWY3"/>
<dbReference type="UniPathway" id="UPA00074">
    <property type="reaction ID" value="UER00942"/>
</dbReference>
<protein>
    <recommendedName>
        <fullName evidence="4">N5-carboxyaminoimidazole ribonucleotide synthase</fullName>
        <shortName evidence="4">N5-CAIR synthase</shortName>
        <ecNumber evidence="4">6.3.4.18</ecNumber>
    </recommendedName>
    <alternativeName>
        <fullName evidence="4">5-(carboxyamino)imidazole ribonucleotide synthetase</fullName>
    </alternativeName>
</protein>
<keyword evidence="3 4" id="KW-0067">ATP-binding</keyword>
<organism evidence="6 7">
    <name type="scientific">Leptospira ryugenii</name>
    <dbReference type="NCBI Taxonomy" id="1917863"/>
    <lineage>
        <taxon>Bacteria</taxon>
        <taxon>Pseudomonadati</taxon>
        <taxon>Spirochaetota</taxon>
        <taxon>Spirochaetia</taxon>
        <taxon>Leptospirales</taxon>
        <taxon>Leptospiraceae</taxon>
        <taxon>Leptospira</taxon>
    </lineage>
</organism>
<dbReference type="Proteomes" id="UP000245133">
    <property type="component" value="Unassembled WGS sequence"/>
</dbReference>
<dbReference type="EC" id="6.3.4.18" evidence="4"/>
<keyword evidence="1 4" id="KW-0547">Nucleotide-binding</keyword>
<dbReference type="GO" id="GO:0046872">
    <property type="term" value="F:metal ion binding"/>
    <property type="evidence" value="ECO:0007669"/>
    <property type="project" value="InterPro"/>
</dbReference>
<dbReference type="Gene3D" id="3.30.1490.20">
    <property type="entry name" value="ATP-grasp fold, A domain"/>
    <property type="match status" value="1"/>
</dbReference>
<dbReference type="Gene3D" id="3.30.470.20">
    <property type="entry name" value="ATP-grasp fold, B domain"/>
    <property type="match status" value="1"/>
</dbReference>
<dbReference type="InterPro" id="IPR040686">
    <property type="entry name" value="PurK_C"/>
</dbReference>
<feature type="binding site" evidence="4">
    <location>
        <position position="212"/>
    </location>
    <ligand>
        <name>ATP</name>
        <dbReference type="ChEBI" id="CHEBI:30616"/>
    </ligand>
</feature>
<dbReference type="InterPro" id="IPR003135">
    <property type="entry name" value="ATP-grasp_carboxylate-amine"/>
</dbReference>
<dbReference type="InterPro" id="IPR011761">
    <property type="entry name" value="ATP-grasp"/>
</dbReference>
<evidence type="ECO:0000256" key="1">
    <source>
        <dbReference type="ARBA" id="ARBA00022741"/>
    </source>
</evidence>
<feature type="binding site" evidence="4">
    <location>
        <begin position="148"/>
        <end position="154"/>
    </location>
    <ligand>
        <name>ATP</name>
        <dbReference type="ChEBI" id="CHEBI:30616"/>
    </ligand>
</feature>
<dbReference type="SUPFAM" id="SSF51246">
    <property type="entry name" value="Rudiment single hybrid motif"/>
    <property type="match status" value="1"/>
</dbReference>
<sequence length="369" mass="42127">MKKPRIGVLGSGQLGQMMAEVTLRHEIPMVSYSPDIESPMSHLGVKVIEGEFDDTDRILQFLSQIDILTFEFENIPSRTLQFLNESQNTNSVLIYPPPNALLIAQDRLLEKNHFQSLGFKTPQYYHLTSANRSPQIEFPLIVKTIRFGYDGKGQSQIKNENEWQSFLGFAFSNPESEYIVEEKIQFQKEASVILTRFVDGSIYDYGVVENQHKNHILDLSIFPADIDKTLAKKMQSIAHTLANSLEYIGTMGVEFFLTENEVYLNEFAPRPHNSGHFSQDCGSISQFKLHILAILGEKPKLPLHPNPTLMKNILGNDYEHSISIANKLLADERYELHLYGKKIAKQGRKMGHMNFKGKLDEVSELFFEL</sequence>
<feature type="binding site" evidence="4">
    <location>
        <begin position="181"/>
        <end position="184"/>
    </location>
    <ligand>
        <name>ATP</name>
        <dbReference type="ChEBI" id="CHEBI:30616"/>
    </ligand>
</feature>
<dbReference type="EMBL" id="BFBB01000002">
    <property type="protein sequence ID" value="GBF49144.1"/>
    <property type="molecule type" value="Genomic_DNA"/>
</dbReference>
<comment type="pathway">
    <text evidence="4">Purine metabolism; IMP biosynthesis via de novo pathway; 5-amino-1-(5-phospho-D-ribosyl)imidazole-4-carboxylate from 5-amino-1-(5-phospho-D-ribosyl)imidazole (N5-CAIR route): step 1/2.</text>
</comment>
<keyword evidence="4" id="KW-0436">Ligase</keyword>
<evidence type="ECO:0000313" key="7">
    <source>
        <dbReference type="Proteomes" id="UP000245133"/>
    </source>
</evidence>
<dbReference type="GO" id="GO:0006189">
    <property type="term" value="P:'de novo' IMP biosynthetic process"/>
    <property type="evidence" value="ECO:0007669"/>
    <property type="project" value="UniProtKB-UniRule"/>
</dbReference>
<comment type="function">
    <text evidence="4">Catalyzes the ATP-dependent conversion of 5-aminoimidazole ribonucleotide (AIR) and HCO(3)(-) to N5-carboxyaminoimidazole ribonucleotide (N5-CAIR).</text>
</comment>
<feature type="domain" description="ATP-grasp" evidence="5">
    <location>
        <begin position="111"/>
        <end position="295"/>
    </location>
</feature>
<dbReference type="InterPro" id="IPR016185">
    <property type="entry name" value="PreATP-grasp_dom_sf"/>
</dbReference>
<dbReference type="InterPro" id="IPR005875">
    <property type="entry name" value="PurK"/>
</dbReference>
<dbReference type="PROSITE" id="PS50975">
    <property type="entry name" value="ATP_GRASP"/>
    <property type="match status" value="1"/>
</dbReference>
<evidence type="ECO:0000256" key="2">
    <source>
        <dbReference type="ARBA" id="ARBA00022755"/>
    </source>
</evidence>
<dbReference type="InterPro" id="IPR054350">
    <property type="entry name" value="PurT/PurK_preATP-grasp"/>
</dbReference>
<dbReference type="InterPro" id="IPR011054">
    <property type="entry name" value="Rudment_hybrid_motif"/>
</dbReference>
<dbReference type="Pfam" id="PF02222">
    <property type="entry name" value="ATP-grasp"/>
    <property type="match status" value="1"/>
</dbReference>
<dbReference type="Pfam" id="PF22660">
    <property type="entry name" value="RS_preATP-grasp-like"/>
    <property type="match status" value="1"/>
</dbReference>
<proteinExistence type="inferred from homology"/>
<comment type="similarity">
    <text evidence="4">Belongs to the PurK/PurT family.</text>
</comment>
<dbReference type="SUPFAM" id="SSF56059">
    <property type="entry name" value="Glutathione synthetase ATP-binding domain-like"/>
    <property type="match status" value="1"/>
</dbReference>
<dbReference type="InterPro" id="IPR013815">
    <property type="entry name" value="ATP_grasp_subdomain_1"/>
</dbReference>
<comment type="catalytic activity">
    <reaction evidence="4">
        <text>5-amino-1-(5-phospho-beta-D-ribosyl)imidazole + hydrogencarbonate + ATP = 5-carboxyamino-1-(5-phospho-D-ribosyl)imidazole + ADP + phosphate + 2 H(+)</text>
        <dbReference type="Rhea" id="RHEA:19317"/>
        <dbReference type="ChEBI" id="CHEBI:15378"/>
        <dbReference type="ChEBI" id="CHEBI:17544"/>
        <dbReference type="ChEBI" id="CHEBI:30616"/>
        <dbReference type="ChEBI" id="CHEBI:43474"/>
        <dbReference type="ChEBI" id="CHEBI:58730"/>
        <dbReference type="ChEBI" id="CHEBI:137981"/>
        <dbReference type="ChEBI" id="CHEBI:456216"/>
        <dbReference type="EC" id="6.3.4.18"/>
    </reaction>
</comment>
<evidence type="ECO:0000256" key="3">
    <source>
        <dbReference type="ARBA" id="ARBA00022840"/>
    </source>
</evidence>
<feature type="binding site" evidence="4">
    <location>
        <position position="189"/>
    </location>
    <ligand>
        <name>ATP</name>
        <dbReference type="ChEBI" id="CHEBI:30616"/>
    </ligand>
</feature>
<keyword evidence="2 4" id="KW-0658">Purine biosynthesis</keyword>
<dbReference type="Gene3D" id="3.40.50.20">
    <property type="match status" value="1"/>
</dbReference>
<feature type="binding site" evidence="4">
    <location>
        <position position="143"/>
    </location>
    <ligand>
        <name>ATP</name>
        <dbReference type="ChEBI" id="CHEBI:30616"/>
    </ligand>
</feature>
<accession>A0A2P2DWY3</accession>
<comment type="subunit">
    <text evidence="4">Homodimer.</text>
</comment>
<evidence type="ECO:0000259" key="5">
    <source>
        <dbReference type="PROSITE" id="PS50975"/>
    </source>
</evidence>
<dbReference type="GO" id="GO:0005524">
    <property type="term" value="F:ATP binding"/>
    <property type="evidence" value="ECO:0007669"/>
    <property type="project" value="UniProtKB-UniRule"/>
</dbReference>
<keyword evidence="7" id="KW-1185">Reference proteome</keyword>